<feature type="transmembrane region" description="Helical" evidence="1">
    <location>
        <begin position="178"/>
        <end position="200"/>
    </location>
</feature>
<evidence type="ECO:0000313" key="3">
    <source>
        <dbReference type="EMBL" id="CAL6101583.1"/>
    </source>
</evidence>
<comment type="caution">
    <text evidence="2">The sequence shown here is derived from an EMBL/GenBank/DDBJ whole genome shotgun (WGS) entry which is preliminary data.</text>
</comment>
<organism evidence="2">
    <name type="scientific">Hexamita inflata</name>
    <dbReference type="NCBI Taxonomy" id="28002"/>
    <lineage>
        <taxon>Eukaryota</taxon>
        <taxon>Metamonada</taxon>
        <taxon>Diplomonadida</taxon>
        <taxon>Hexamitidae</taxon>
        <taxon>Hexamitinae</taxon>
        <taxon>Hexamita</taxon>
    </lineage>
</organism>
<dbReference type="AlphaFoldDB" id="A0AA86Q0T2"/>
<proteinExistence type="predicted"/>
<evidence type="ECO:0000313" key="2">
    <source>
        <dbReference type="EMBL" id="CAI9944447.1"/>
    </source>
</evidence>
<reference evidence="2" key="1">
    <citation type="submission" date="2023-06" db="EMBL/GenBank/DDBJ databases">
        <authorList>
            <person name="Kurt Z."/>
        </authorList>
    </citation>
    <scope>NUCLEOTIDE SEQUENCE</scope>
</reference>
<gene>
    <name evidence="2" type="ORF">HINF_LOCUS32092</name>
    <name evidence="3" type="ORF">HINF_LOCUS71259</name>
</gene>
<evidence type="ECO:0000256" key="1">
    <source>
        <dbReference type="SAM" id="Phobius"/>
    </source>
</evidence>
<name>A0AA86Q0T2_9EUKA</name>
<accession>A0AA86Q0T2</accession>
<reference evidence="3 4" key="2">
    <citation type="submission" date="2024-07" db="EMBL/GenBank/DDBJ databases">
        <authorList>
            <person name="Akdeniz Z."/>
        </authorList>
    </citation>
    <scope>NUCLEOTIDE SEQUENCE [LARGE SCALE GENOMIC DNA]</scope>
</reference>
<keyword evidence="1" id="KW-0812">Transmembrane</keyword>
<keyword evidence="1" id="KW-0472">Membrane</keyword>
<protein>
    <submittedName>
        <fullName evidence="3">Hypothetical_protein</fullName>
    </submittedName>
</protein>
<dbReference type="EMBL" id="CATOUU010000727">
    <property type="protein sequence ID" value="CAI9944447.1"/>
    <property type="molecule type" value="Genomic_DNA"/>
</dbReference>
<keyword evidence="1" id="KW-1133">Transmembrane helix</keyword>
<feature type="transmembrane region" description="Helical" evidence="1">
    <location>
        <begin position="220"/>
        <end position="246"/>
    </location>
</feature>
<sequence>MDSNTMLAPNRTFEALVWFNILVCKIEKRFVKLKRLTYSKQFITSSNKLTNLSRQVELVGSDEQKFEGFKILNNNILNDVQTRPNNNPISFRPTNHYTLCSPCAKFVTYHVNLLTGKFSKQFWLAMFSVIDVALLQLERTLQIFLFTEYKIQSHTNSTPKLNNSEASTRLYYQYLQRLVMLLLMYVKFLLIFVSFCQLMFQALNQTIRFRKTDKYSERNMFLLATCLFIRKCANIWIALCLTTVCINSN</sequence>
<dbReference type="Proteomes" id="UP001642409">
    <property type="component" value="Unassembled WGS sequence"/>
</dbReference>
<keyword evidence="4" id="KW-1185">Reference proteome</keyword>
<dbReference type="EMBL" id="CAXDID020000546">
    <property type="protein sequence ID" value="CAL6101583.1"/>
    <property type="molecule type" value="Genomic_DNA"/>
</dbReference>
<evidence type="ECO:0000313" key="4">
    <source>
        <dbReference type="Proteomes" id="UP001642409"/>
    </source>
</evidence>